<feature type="domain" description="N-end rule aminoacyl transferase C-terminal" evidence="6">
    <location>
        <begin position="105"/>
        <end position="227"/>
    </location>
</feature>
<dbReference type="HAMAP" id="MF_00689">
    <property type="entry name" value="Bpt"/>
    <property type="match status" value="1"/>
</dbReference>
<dbReference type="Proteomes" id="UP000242133">
    <property type="component" value="Unassembled WGS sequence"/>
</dbReference>
<dbReference type="SUPFAM" id="SSF55729">
    <property type="entry name" value="Acyl-CoA N-acyltransferases (Nat)"/>
    <property type="match status" value="1"/>
</dbReference>
<evidence type="ECO:0000259" key="5">
    <source>
        <dbReference type="Pfam" id="PF04376"/>
    </source>
</evidence>
<dbReference type="PANTHER" id="PTHR21367:SF1">
    <property type="entry name" value="ARGINYL-TRNA--PROTEIN TRANSFERASE 1"/>
    <property type="match status" value="1"/>
</dbReference>
<keyword evidence="3 4" id="KW-0012">Acyltransferase</keyword>
<name>A0A2P8EU88_9GAMM</name>
<dbReference type="EMBL" id="PYGI01000014">
    <property type="protein sequence ID" value="PSL13040.1"/>
    <property type="molecule type" value="Genomic_DNA"/>
</dbReference>
<evidence type="ECO:0000313" key="8">
    <source>
        <dbReference type="Proteomes" id="UP000242133"/>
    </source>
</evidence>
<comment type="catalytic activity">
    <reaction evidence="4">
        <text>N-terminal L-glutamyl-[protein] + L-leucyl-tRNA(Leu) = N-terminal L-leucyl-L-glutamyl-[protein] + tRNA(Leu) + H(+)</text>
        <dbReference type="Rhea" id="RHEA:50412"/>
        <dbReference type="Rhea" id="RHEA-COMP:9613"/>
        <dbReference type="Rhea" id="RHEA-COMP:9622"/>
        <dbReference type="Rhea" id="RHEA-COMP:12664"/>
        <dbReference type="Rhea" id="RHEA-COMP:12668"/>
        <dbReference type="ChEBI" id="CHEBI:15378"/>
        <dbReference type="ChEBI" id="CHEBI:64721"/>
        <dbReference type="ChEBI" id="CHEBI:78442"/>
        <dbReference type="ChEBI" id="CHEBI:78494"/>
        <dbReference type="ChEBI" id="CHEBI:133041"/>
        <dbReference type="EC" id="2.3.2.29"/>
    </reaction>
</comment>
<evidence type="ECO:0000256" key="4">
    <source>
        <dbReference type="HAMAP-Rule" id="MF_00689"/>
    </source>
</evidence>
<comment type="caution">
    <text evidence="7">The sequence shown here is derived from an EMBL/GenBank/DDBJ whole genome shotgun (WGS) entry which is preliminary data.</text>
</comment>
<comment type="subcellular location">
    <subcellularLocation>
        <location evidence="4">Cytoplasm</location>
    </subcellularLocation>
</comment>
<protein>
    <recommendedName>
        <fullName evidence="4">Aspartate/glutamate leucyltransferase</fullName>
        <ecNumber evidence="4">2.3.2.29</ecNumber>
    </recommendedName>
</protein>
<evidence type="ECO:0000259" key="6">
    <source>
        <dbReference type="Pfam" id="PF04377"/>
    </source>
</evidence>
<comment type="catalytic activity">
    <reaction evidence="4">
        <text>N-terminal L-aspartyl-[protein] + L-leucyl-tRNA(Leu) = N-terminal L-leucyl-L-aspartyl-[protein] + tRNA(Leu) + H(+)</text>
        <dbReference type="Rhea" id="RHEA:50420"/>
        <dbReference type="Rhea" id="RHEA-COMP:9613"/>
        <dbReference type="Rhea" id="RHEA-COMP:9622"/>
        <dbReference type="Rhea" id="RHEA-COMP:12669"/>
        <dbReference type="Rhea" id="RHEA-COMP:12674"/>
        <dbReference type="ChEBI" id="CHEBI:15378"/>
        <dbReference type="ChEBI" id="CHEBI:64720"/>
        <dbReference type="ChEBI" id="CHEBI:78442"/>
        <dbReference type="ChEBI" id="CHEBI:78494"/>
        <dbReference type="ChEBI" id="CHEBI:133042"/>
        <dbReference type="EC" id="2.3.2.29"/>
    </reaction>
</comment>
<dbReference type="GO" id="GO:0071596">
    <property type="term" value="P:ubiquitin-dependent protein catabolic process via the N-end rule pathway"/>
    <property type="evidence" value="ECO:0007669"/>
    <property type="project" value="InterPro"/>
</dbReference>
<keyword evidence="1 4" id="KW-0963">Cytoplasm</keyword>
<dbReference type="RefSeq" id="WP_106592100.1">
    <property type="nucleotide sequence ID" value="NZ_PYGI01000014.1"/>
</dbReference>
<dbReference type="Pfam" id="PF04376">
    <property type="entry name" value="ATE_N"/>
    <property type="match status" value="1"/>
</dbReference>
<dbReference type="OrthoDB" id="9782022at2"/>
<dbReference type="InterPro" id="IPR030700">
    <property type="entry name" value="N-end_Aminoacyl_Trfase"/>
</dbReference>
<dbReference type="NCBIfam" id="NF002342">
    <property type="entry name" value="PRK01305.1-3"/>
    <property type="match status" value="1"/>
</dbReference>
<evidence type="ECO:0000256" key="2">
    <source>
        <dbReference type="ARBA" id="ARBA00022679"/>
    </source>
</evidence>
<dbReference type="InterPro" id="IPR007471">
    <property type="entry name" value="N-end_Aminoacyl_Trfase_N"/>
</dbReference>
<dbReference type="InterPro" id="IPR016181">
    <property type="entry name" value="Acyl_CoA_acyltransferase"/>
</dbReference>
<organism evidence="7 8">
    <name type="scientific">Marinobacterium halophilum</name>
    <dbReference type="NCBI Taxonomy" id="267374"/>
    <lineage>
        <taxon>Bacteria</taxon>
        <taxon>Pseudomonadati</taxon>
        <taxon>Pseudomonadota</taxon>
        <taxon>Gammaproteobacteria</taxon>
        <taxon>Oceanospirillales</taxon>
        <taxon>Oceanospirillaceae</taxon>
        <taxon>Marinobacterium</taxon>
    </lineage>
</organism>
<feature type="domain" description="N-end aminoacyl transferase N-terminal" evidence="5">
    <location>
        <begin position="15"/>
        <end position="85"/>
    </location>
</feature>
<sequence length="238" mass="27583">MSNLRTLKFYATPEHDCSYLPGKQARTLFVDPRAVMDRSIYSQLSDLGFRRSGSHVYRPHCEACQACISVRIPVDQFQPSKTQQRIEKRNADLIVTSLPCVMSDEYYALYERYICQRHADGDMHPPSQEQFINFLVEGGVDSYFSEFRTADGELLAVAVSDRLDQGLSALYTFYSPEADKRSLGVYAILWQIRQAQRAGLPYLYLGYWVKECRKMRYKTAYRPLEMLHNGEWQFVPLA</sequence>
<reference evidence="7 8" key="1">
    <citation type="submission" date="2018-03" db="EMBL/GenBank/DDBJ databases">
        <title>Genomic Encyclopedia of Archaeal and Bacterial Type Strains, Phase II (KMG-II): from individual species to whole genera.</title>
        <authorList>
            <person name="Goeker M."/>
        </authorList>
    </citation>
    <scope>NUCLEOTIDE SEQUENCE [LARGE SCALE GENOMIC DNA]</scope>
    <source>
        <strain evidence="7 8">DSM 17586</strain>
    </source>
</reference>
<dbReference type="InterPro" id="IPR017138">
    <property type="entry name" value="Asp_Glu_LeuTrfase"/>
</dbReference>
<dbReference type="PIRSF" id="PIRSF037208">
    <property type="entry name" value="ATE_pro_prd"/>
    <property type="match status" value="1"/>
</dbReference>
<gene>
    <name evidence="4" type="primary">bpt</name>
    <name evidence="7" type="ORF">CLV44_11431</name>
</gene>
<dbReference type="InterPro" id="IPR007472">
    <property type="entry name" value="N-end_Aminoacyl_Trfase_C"/>
</dbReference>
<dbReference type="GO" id="GO:0008914">
    <property type="term" value="F:leucyl-tRNA--protein transferase activity"/>
    <property type="evidence" value="ECO:0007669"/>
    <property type="project" value="UniProtKB-UniRule"/>
</dbReference>
<dbReference type="AlphaFoldDB" id="A0A2P8EU88"/>
<dbReference type="EC" id="2.3.2.29" evidence="4"/>
<dbReference type="Pfam" id="PF04377">
    <property type="entry name" value="ATE_C"/>
    <property type="match status" value="1"/>
</dbReference>
<dbReference type="NCBIfam" id="NF002341">
    <property type="entry name" value="PRK01305.1-1"/>
    <property type="match status" value="1"/>
</dbReference>
<keyword evidence="2 4" id="KW-0808">Transferase</keyword>
<proteinExistence type="inferred from homology"/>
<evidence type="ECO:0000313" key="7">
    <source>
        <dbReference type="EMBL" id="PSL13040.1"/>
    </source>
</evidence>
<keyword evidence="8" id="KW-1185">Reference proteome</keyword>
<dbReference type="GO" id="GO:0004057">
    <property type="term" value="F:arginyl-tRNA--protein transferase activity"/>
    <property type="evidence" value="ECO:0007669"/>
    <property type="project" value="InterPro"/>
</dbReference>
<dbReference type="NCBIfam" id="NF002346">
    <property type="entry name" value="PRK01305.2-3"/>
    <property type="match status" value="1"/>
</dbReference>
<accession>A0A2P8EU88</accession>
<dbReference type="PANTHER" id="PTHR21367">
    <property type="entry name" value="ARGININE-TRNA-PROTEIN TRANSFERASE 1"/>
    <property type="match status" value="1"/>
</dbReference>
<comment type="function">
    <text evidence="4">Functions in the N-end rule pathway of protein degradation where it conjugates Leu from its aminoacyl-tRNA to the N-termini of proteins containing an N-terminal aspartate or glutamate.</text>
</comment>
<evidence type="ECO:0000256" key="3">
    <source>
        <dbReference type="ARBA" id="ARBA00023315"/>
    </source>
</evidence>
<dbReference type="GO" id="GO:0005737">
    <property type="term" value="C:cytoplasm"/>
    <property type="evidence" value="ECO:0007669"/>
    <property type="project" value="UniProtKB-SubCell"/>
</dbReference>
<dbReference type="NCBIfam" id="NF002345">
    <property type="entry name" value="PRK01305.2-2"/>
    <property type="match status" value="1"/>
</dbReference>
<evidence type="ECO:0000256" key="1">
    <source>
        <dbReference type="ARBA" id="ARBA00022490"/>
    </source>
</evidence>
<comment type="similarity">
    <text evidence="4">Belongs to the R-transferase family. Bpt subfamily.</text>
</comment>